<sequence length="464" mass="51958">MTNPTGSRSLSRLIRRSMNSSTLFTILVFAVIVTILLSIVIRPLAQLGAQLVAHSTMREMTSPAFPGNHGIERLEDLSPDASGFQRWWETVERQEVVNYRIPLIDGDEPLVYDEGREMPRELHTVDLIVELDGRELYRSAYLSPSGTAEEAIRERNWLYEYFNKPYLAPIVNDEGREIGLITSRIYPPLLVEIVGVTAVLMLLLGLLCFYVNYLLGKLLIGPMQRSLGQLRNVFRRLADGDVDELFENGVRMDRSYSEIEEIAVEADRIIDNTKMYMGQLREKNEELEAQKKVLTLHATIDGLTGLFNRRHFLELLAGRLEEPGLTLALLDIDDFKRINDTYGHAAGDVILEGFAGVLREAFGGRAVAGRFGGEEFAVFLTGVPESEALDGAERLRRAIGSARFELPRHGSIGVTSSIGMVWARHNRGTFEELYQLADAALYASKAAGKNRVTLADDSLLRREG</sequence>
<evidence type="ECO:0000313" key="4">
    <source>
        <dbReference type="EMBL" id="QDH21081.1"/>
    </source>
</evidence>
<dbReference type="PANTHER" id="PTHR45138">
    <property type="entry name" value="REGULATORY COMPONENTS OF SENSORY TRANSDUCTION SYSTEM"/>
    <property type="match status" value="1"/>
</dbReference>
<proteinExistence type="predicted"/>
<dbReference type="RefSeq" id="WP_141447628.1">
    <property type="nucleotide sequence ID" value="NZ_CP041217.1"/>
</dbReference>
<dbReference type="Gene3D" id="3.30.70.270">
    <property type="match status" value="1"/>
</dbReference>
<feature type="domain" description="GGDEF" evidence="3">
    <location>
        <begin position="323"/>
        <end position="457"/>
    </location>
</feature>
<dbReference type="GO" id="GO:0052621">
    <property type="term" value="F:diguanylate cyclase activity"/>
    <property type="evidence" value="ECO:0007669"/>
    <property type="project" value="TreeGrafter"/>
</dbReference>
<feature type="transmembrane region" description="Helical" evidence="2">
    <location>
        <begin position="21"/>
        <end position="41"/>
    </location>
</feature>
<evidence type="ECO:0000313" key="5">
    <source>
        <dbReference type="Proteomes" id="UP000316968"/>
    </source>
</evidence>
<keyword evidence="2" id="KW-0812">Transmembrane</keyword>
<accession>A0A4Y6UXI9</accession>
<dbReference type="SMART" id="SM00267">
    <property type="entry name" value="GGDEF"/>
    <property type="match status" value="1"/>
</dbReference>
<dbReference type="GO" id="GO:0005886">
    <property type="term" value="C:plasma membrane"/>
    <property type="evidence" value="ECO:0007669"/>
    <property type="project" value="TreeGrafter"/>
</dbReference>
<evidence type="ECO:0000259" key="3">
    <source>
        <dbReference type="PROSITE" id="PS50887"/>
    </source>
</evidence>
<keyword evidence="5" id="KW-1185">Reference proteome</keyword>
<dbReference type="KEGG" id="saca:FFV09_09595"/>
<organism evidence="4 5">
    <name type="scientific">Saccharibacillus brassicae</name>
    <dbReference type="NCBI Taxonomy" id="2583377"/>
    <lineage>
        <taxon>Bacteria</taxon>
        <taxon>Bacillati</taxon>
        <taxon>Bacillota</taxon>
        <taxon>Bacilli</taxon>
        <taxon>Bacillales</taxon>
        <taxon>Paenibacillaceae</taxon>
        <taxon>Saccharibacillus</taxon>
    </lineage>
</organism>
<keyword evidence="2" id="KW-0472">Membrane</keyword>
<dbReference type="FunFam" id="3.30.70.270:FF:000001">
    <property type="entry name" value="Diguanylate cyclase domain protein"/>
    <property type="match status" value="1"/>
</dbReference>
<evidence type="ECO:0000256" key="2">
    <source>
        <dbReference type="SAM" id="Phobius"/>
    </source>
</evidence>
<keyword evidence="1" id="KW-0175">Coiled coil</keyword>
<dbReference type="Pfam" id="PF00990">
    <property type="entry name" value="GGDEF"/>
    <property type="match status" value="1"/>
</dbReference>
<dbReference type="InterPro" id="IPR000160">
    <property type="entry name" value="GGDEF_dom"/>
</dbReference>
<dbReference type="Proteomes" id="UP000316968">
    <property type="component" value="Chromosome"/>
</dbReference>
<dbReference type="AlphaFoldDB" id="A0A4Y6UXI9"/>
<dbReference type="InterPro" id="IPR029787">
    <property type="entry name" value="Nucleotide_cyclase"/>
</dbReference>
<dbReference type="PROSITE" id="PS50887">
    <property type="entry name" value="GGDEF"/>
    <property type="match status" value="1"/>
</dbReference>
<gene>
    <name evidence="4" type="ORF">FFV09_09595</name>
</gene>
<dbReference type="PANTHER" id="PTHR45138:SF9">
    <property type="entry name" value="DIGUANYLATE CYCLASE DGCM-RELATED"/>
    <property type="match status" value="1"/>
</dbReference>
<protein>
    <submittedName>
        <fullName evidence="4">GGDEF domain-containing protein</fullName>
    </submittedName>
</protein>
<feature type="coiled-coil region" evidence="1">
    <location>
        <begin position="270"/>
        <end position="297"/>
    </location>
</feature>
<evidence type="ECO:0000256" key="1">
    <source>
        <dbReference type="SAM" id="Coils"/>
    </source>
</evidence>
<dbReference type="NCBIfam" id="TIGR00254">
    <property type="entry name" value="GGDEF"/>
    <property type="match status" value="1"/>
</dbReference>
<name>A0A4Y6UXI9_SACBS</name>
<keyword evidence="2" id="KW-1133">Transmembrane helix</keyword>
<dbReference type="GO" id="GO:1902201">
    <property type="term" value="P:negative regulation of bacterial-type flagellum-dependent cell motility"/>
    <property type="evidence" value="ECO:0007669"/>
    <property type="project" value="TreeGrafter"/>
</dbReference>
<reference evidence="4 5" key="1">
    <citation type="submission" date="2019-06" db="EMBL/GenBank/DDBJ databases">
        <title>Saccharibacillus brassicae sp. nov., an endophytic bacterium isolated from Chinese cabbage seeds (Brassica pekinensis).</title>
        <authorList>
            <person name="Jiang L."/>
            <person name="Lee J."/>
            <person name="Kim S.W."/>
        </authorList>
    </citation>
    <scope>NUCLEOTIDE SEQUENCE [LARGE SCALE GENOMIC DNA]</scope>
    <source>
        <strain evidence="5">KCTC 43072 / ATSA2</strain>
    </source>
</reference>
<feature type="transmembrane region" description="Helical" evidence="2">
    <location>
        <begin position="193"/>
        <end position="215"/>
    </location>
</feature>
<dbReference type="CDD" id="cd01949">
    <property type="entry name" value="GGDEF"/>
    <property type="match status" value="1"/>
</dbReference>
<dbReference type="EMBL" id="CP041217">
    <property type="protein sequence ID" value="QDH21081.1"/>
    <property type="molecule type" value="Genomic_DNA"/>
</dbReference>
<dbReference type="GO" id="GO:0043709">
    <property type="term" value="P:cell adhesion involved in single-species biofilm formation"/>
    <property type="evidence" value="ECO:0007669"/>
    <property type="project" value="TreeGrafter"/>
</dbReference>
<dbReference type="InterPro" id="IPR050469">
    <property type="entry name" value="Diguanylate_Cyclase"/>
</dbReference>
<dbReference type="SUPFAM" id="SSF55073">
    <property type="entry name" value="Nucleotide cyclase"/>
    <property type="match status" value="1"/>
</dbReference>
<dbReference type="OrthoDB" id="9759607at2"/>
<dbReference type="InterPro" id="IPR043128">
    <property type="entry name" value="Rev_trsase/Diguanyl_cyclase"/>
</dbReference>